<dbReference type="InterPro" id="IPR022380">
    <property type="entry name" value="Glu-Q_tRNA(Asp)_Synthase"/>
</dbReference>
<feature type="binding site" evidence="7">
    <location>
        <position position="196"/>
    </location>
    <ligand>
        <name>L-glutamate</name>
        <dbReference type="ChEBI" id="CHEBI:29985"/>
    </ligand>
</feature>
<keyword evidence="6 7" id="KW-0030">Aminoacyl-tRNA synthetase</keyword>
<dbReference type="PANTHER" id="PTHR43311:SF1">
    <property type="entry name" value="GLUTAMYL-Q TRNA(ASP) SYNTHETASE"/>
    <property type="match status" value="1"/>
</dbReference>
<organism evidence="10 11">
    <name type="scientific">Arsenophonus apicola</name>
    <dbReference type="NCBI Taxonomy" id="2879119"/>
    <lineage>
        <taxon>Bacteria</taxon>
        <taxon>Pseudomonadati</taxon>
        <taxon>Pseudomonadota</taxon>
        <taxon>Gammaproteobacteria</taxon>
        <taxon>Enterobacterales</taxon>
        <taxon>Morganellaceae</taxon>
        <taxon>Arsenophonus</taxon>
    </lineage>
</organism>
<evidence type="ECO:0000313" key="11">
    <source>
        <dbReference type="Proteomes" id="UP001231859"/>
    </source>
</evidence>
<evidence type="ECO:0000256" key="5">
    <source>
        <dbReference type="ARBA" id="ARBA00022840"/>
    </source>
</evidence>
<comment type="function">
    <text evidence="7">Catalyzes the tRNA-independent activation of glutamate in presence of ATP and the subsequent transfer of glutamate onto a tRNA(Asp). Glutamate is transferred on the 2-amino-5-(4,5-dihydroxy-2-cyclopenten-1-yl) moiety of the queuosine in the wobble position of the QUC anticodon.</text>
</comment>
<dbReference type="PRINTS" id="PR00987">
    <property type="entry name" value="TRNASYNTHGLU"/>
</dbReference>
<feature type="binding site" evidence="7">
    <location>
        <position position="125"/>
    </location>
    <ligand>
        <name>Zn(2+)</name>
        <dbReference type="ChEBI" id="CHEBI:29105"/>
    </ligand>
</feature>
<dbReference type="InterPro" id="IPR049940">
    <property type="entry name" value="GluQ/Sye"/>
</dbReference>
<evidence type="ECO:0000256" key="3">
    <source>
        <dbReference type="ARBA" id="ARBA00022741"/>
    </source>
</evidence>
<sequence>MSHSIITKVPAYIGRFAPSPTGDLHFGSLVTALGSYLQAKKKQGKWYVRIDDIDTTRVVPGAASRILKTLAHYGLHWDGKIIYQSQRHDIYHDILAQLKQCDGCYYCRCTRQRINAIGGYYDAHCRNLGLSSSAAALRIIQSKPVYRFYDQLQGDYIAPRALAEEDFIIVRKDNLFAYNLVVVIDDNDQGITEVVRGADLIAPTVRQISLYHHLAFPVPDYVHLPLVLNRSHNKLSKQNHTPPLPMNDPRPILIDALNFLSQTTIINWQDLSTEQLLSQAVQHWQLDSIQPSGRIVTNYD</sequence>
<feature type="binding site" evidence="7">
    <location>
        <position position="109"/>
    </location>
    <ligand>
        <name>Zn(2+)</name>
        <dbReference type="ChEBI" id="CHEBI:29105"/>
    </ligand>
</feature>
<dbReference type="InterPro" id="IPR014729">
    <property type="entry name" value="Rossmann-like_a/b/a_fold"/>
</dbReference>
<evidence type="ECO:0000256" key="1">
    <source>
        <dbReference type="ARBA" id="ARBA00022598"/>
    </source>
</evidence>
<keyword evidence="3 7" id="KW-0547">Nucleotide-binding</keyword>
<keyword evidence="8" id="KW-0648">Protein biosynthesis</keyword>
<comment type="similarity">
    <text evidence="7">Belongs to the class-I aminoacyl-tRNA synthetase family. GluQ subfamily.</text>
</comment>
<dbReference type="EMBL" id="CP123759">
    <property type="protein sequence ID" value="WGO83022.1"/>
    <property type="molecule type" value="Genomic_DNA"/>
</dbReference>
<dbReference type="RefSeq" id="WP_280937697.1">
    <property type="nucleotide sequence ID" value="NZ_CP123759.1"/>
</dbReference>
<keyword evidence="2 7" id="KW-0479">Metal-binding</keyword>
<dbReference type="NCBIfam" id="NF004314">
    <property type="entry name" value="PRK05710.1-3"/>
    <property type="match status" value="1"/>
</dbReference>
<keyword evidence="1 7" id="KW-0436">Ligase</keyword>
<proteinExistence type="inferred from homology"/>
<evidence type="ECO:0000259" key="9">
    <source>
        <dbReference type="Pfam" id="PF00749"/>
    </source>
</evidence>
<reference evidence="10 11" key="1">
    <citation type="submission" date="2023-04" db="EMBL/GenBank/DDBJ databases">
        <title>Genome dynamics across the evolutionary transition to endosymbiosis.</title>
        <authorList>
            <person name="Siozios S."/>
            <person name="Nadal-Jimenez P."/>
            <person name="Azagi T."/>
            <person name="Sprong H."/>
            <person name="Frost C.L."/>
            <person name="Parratt S.R."/>
            <person name="Taylor G."/>
            <person name="Brettell L."/>
            <person name="Lew K.C."/>
            <person name="Croft L."/>
            <person name="King K.C."/>
            <person name="Brockhurst M.A."/>
            <person name="Hypsa V."/>
            <person name="Novakova E."/>
            <person name="Darby A.C."/>
            <person name="Hurst G.D.D."/>
        </authorList>
    </citation>
    <scope>NUCLEOTIDE SEQUENCE [LARGE SCALE GENOMIC DNA]</scope>
    <source>
        <strain evidence="11">aApi_AU</strain>
    </source>
</reference>
<feature type="short sequence motif" description="'HIGH' region" evidence="7">
    <location>
        <begin position="18"/>
        <end position="28"/>
    </location>
</feature>
<evidence type="ECO:0000256" key="7">
    <source>
        <dbReference type="HAMAP-Rule" id="MF_01428"/>
    </source>
</evidence>
<comment type="cofactor">
    <cofactor evidence="7">
        <name>Zn(2+)</name>
        <dbReference type="ChEBI" id="CHEBI:29105"/>
    </cofactor>
    <text evidence="7">Binds 1 zinc ion per subunit.</text>
</comment>
<dbReference type="InterPro" id="IPR020058">
    <property type="entry name" value="Glu/Gln-tRNA-synth_Ib_cat-dom"/>
</dbReference>
<dbReference type="InterPro" id="IPR000924">
    <property type="entry name" value="Glu/Gln-tRNA-synth"/>
</dbReference>
<feature type="binding site" evidence="7">
    <location>
        <position position="51"/>
    </location>
    <ligand>
        <name>L-glutamate</name>
        <dbReference type="ChEBI" id="CHEBI:29985"/>
    </ligand>
</feature>
<gene>
    <name evidence="10" type="primary">gluQRS</name>
    <name evidence="7" type="synonym">gluQ</name>
    <name evidence="10" type="ORF">QG404_11815</name>
</gene>
<evidence type="ECO:0000256" key="8">
    <source>
        <dbReference type="RuleBase" id="RU363037"/>
    </source>
</evidence>
<keyword evidence="5 7" id="KW-0067">ATP-binding</keyword>
<dbReference type="Gene3D" id="3.40.50.620">
    <property type="entry name" value="HUPs"/>
    <property type="match status" value="1"/>
</dbReference>
<feature type="short sequence motif" description="'KMSKS' region" evidence="7">
    <location>
        <begin position="234"/>
        <end position="238"/>
    </location>
</feature>
<feature type="binding site" evidence="7">
    <location>
        <position position="237"/>
    </location>
    <ligand>
        <name>ATP</name>
        <dbReference type="ChEBI" id="CHEBI:30616"/>
    </ligand>
</feature>
<dbReference type="NCBIfam" id="NF004312">
    <property type="entry name" value="PRK05710.1-1"/>
    <property type="match status" value="1"/>
</dbReference>
<feature type="domain" description="Glutamyl/glutaminyl-tRNA synthetase class Ib catalytic" evidence="9">
    <location>
        <begin position="15"/>
        <end position="239"/>
    </location>
</feature>
<feature type="binding site" evidence="7">
    <location>
        <position position="107"/>
    </location>
    <ligand>
        <name>Zn(2+)</name>
        <dbReference type="ChEBI" id="CHEBI:29105"/>
    </ligand>
</feature>
<dbReference type="PANTHER" id="PTHR43311">
    <property type="entry name" value="GLUTAMATE--TRNA LIGASE"/>
    <property type="match status" value="1"/>
</dbReference>
<keyword evidence="4 7" id="KW-0862">Zinc</keyword>
<dbReference type="NCBIfam" id="TIGR03838">
    <property type="entry name" value="queuosine_YadB"/>
    <property type="match status" value="1"/>
</dbReference>
<name>A0ABY8P0L4_9GAMM</name>
<accession>A0ABY8P0L4</accession>
<evidence type="ECO:0000256" key="2">
    <source>
        <dbReference type="ARBA" id="ARBA00022723"/>
    </source>
</evidence>
<dbReference type="GO" id="GO:0016874">
    <property type="term" value="F:ligase activity"/>
    <property type="evidence" value="ECO:0007669"/>
    <property type="project" value="UniProtKB-KW"/>
</dbReference>
<protein>
    <recommendedName>
        <fullName evidence="7">Glutamyl-Q tRNA(Asp) synthetase</fullName>
        <shortName evidence="7">Glu-Q-RSs</shortName>
        <ecNumber evidence="7">6.1.1.-</ecNumber>
    </recommendedName>
</protein>
<evidence type="ECO:0000313" key="10">
    <source>
        <dbReference type="EMBL" id="WGO83022.1"/>
    </source>
</evidence>
<dbReference type="EC" id="6.1.1.-" evidence="7"/>
<evidence type="ECO:0000256" key="6">
    <source>
        <dbReference type="ARBA" id="ARBA00023146"/>
    </source>
</evidence>
<feature type="binding site" evidence="7">
    <location>
        <position position="121"/>
    </location>
    <ligand>
        <name>Zn(2+)</name>
        <dbReference type="ChEBI" id="CHEBI:29105"/>
    </ligand>
</feature>
<keyword evidence="11" id="KW-1185">Reference proteome</keyword>
<feature type="binding site" evidence="7">
    <location>
        <begin position="15"/>
        <end position="19"/>
    </location>
    <ligand>
        <name>L-glutamate</name>
        <dbReference type="ChEBI" id="CHEBI:29985"/>
    </ligand>
</feature>
<feature type="binding site" evidence="7">
    <location>
        <position position="178"/>
    </location>
    <ligand>
        <name>L-glutamate</name>
        <dbReference type="ChEBI" id="CHEBI:29985"/>
    </ligand>
</feature>
<dbReference type="Pfam" id="PF00749">
    <property type="entry name" value="tRNA-synt_1c"/>
    <property type="match status" value="1"/>
</dbReference>
<evidence type="ECO:0000256" key="4">
    <source>
        <dbReference type="ARBA" id="ARBA00022833"/>
    </source>
</evidence>
<dbReference type="Proteomes" id="UP001231859">
    <property type="component" value="Chromosome"/>
</dbReference>
<dbReference type="SUPFAM" id="SSF52374">
    <property type="entry name" value="Nucleotidylyl transferase"/>
    <property type="match status" value="1"/>
</dbReference>
<dbReference type="HAMAP" id="MF_01428">
    <property type="entry name" value="Glu_Q_tRNA_synth"/>
    <property type="match status" value="1"/>
</dbReference>